<feature type="compositionally biased region" description="Gly residues" evidence="1">
    <location>
        <begin position="1"/>
        <end position="45"/>
    </location>
</feature>
<name>A0ABW6WNH9_9ACTN</name>
<dbReference type="RefSeq" id="WP_387697868.1">
    <property type="nucleotide sequence ID" value="NZ_JBIAZU010000006.1"/>
</dbReference>
<feature type="non-terminal residue" evidence="2">
    <location>
        <position position="1"/>
    </location>
</feature>
<proteinExistence type="predicted"/>
<accession>A0ABW6WNH9</accession>
<comment type="caution">
    <text evidence="2">The sequence shown here is derived from an EMBL/GenBank/DDBJ whole genome shotgun (WGS) entry which is preliminary data.</text>
</comment>
<dbReference type="EMBL" id="JBIAZU010000006">
    <property type="protein sequence ID" value="MFF5294548.1"/>
    <property type="molecule type" value="Genomic_DNA"/>
</dbReference>
<dbReference type="Proteomes" id="UP001602245">
    <property type="component" value="Unassembled WGS sequence"/>
</dbReference>
<keyword evidence="3" id="KW-1185">Reference proteome</keyword>
<gene>
    <name evidence="2" type="ORF">ACFY35_34345</name>
</gene>
<feature type="compositionally biased region" description="Basic and acidic residues" evidence="1">
    <location>
        <begin position="59"/>
        <end position="73"/>
    </location>
</feature>
<sequence length="131" mass="12729">AGTSGIGGAGTSGIGGAGTSGIGGAGTSGIGGAGTSGIGGGGIPGIGSFPLGRGGGGDSKPRSGEDGRPDWADSRGIPPQPSGRREVGTKRRRIEGFRQRPDLRVINGEGNGTGRTRSGRLRPVPRENLGN</sequence>
<feature type="compositionally biased region" description="Basic and acidic residues" evidence="1">
    <location>
        <begin position="83"/>
        <end position="103"/>
    </location>
</feature>
<reference evidence="2 3" key="1">
    <citation type="submission" date="2024-10" db="EMBL/GenBank/DDBJ databases">
        <title>The Natural Products Discovery Center: Release of the First 8490 Sequenced Strains for Exploring Actinobacteria Biosynthetic Diversity.</title>
        <authorList>
            <person name="Kalkreuter E."/>
            <person name="Kautsar S.A."/>
            <person name="Yang D."/>
            <person name="Bader C.D."/>
            <person name="Teijaro C.N."/>
            <person name="Fluegel L."/>
            <person name="Davis C.M."/>
            <person name="Simpson J.R."/>
            <person name="Lauterbach L."/>
            <person name="Steele A.D."/>
            <person name="Gui C."/>
            <person name="Meng S."/>
            <person name="Li G."/>
            <person name="Viehrig K."/>
            <person name="Ye F."/>
            <person name="Su P."/>
            <person name="Kiefer A.F."/>
            <person name="Nichols A."/>
            <person name="Cepeda A.J."/>
            <person name="Yan W."/>
            <person name="Fan B."/>
            <person name="Jiang Y."/>
            <person name="Adhikari A."/>
            <person name="Zheng C.-J."/>
            <person name="Schuster L."/>
            <person name="Cowan T.M."/>
            <person name="Smanski M.J."/>
            <person name="Chevrette M.G."/>
            <person name="De Carvalho L.P.S."/>
            <person name="Shen B."/>
        </authorList>
    </citation>
    <scope>NUCLEOTIDE SEQUENCE [LARGE SCALE GENOMIC DNA]</scope>
    <source>
        <strain evidence="2 3">NPDC000087</strain>
    </source>
</reference>
<evidence type="ECO:0000256" key="1">
    <source>
        <dbReference type="SAM" id="MobiDB-lite"/>
    </source>
</evidence>
<feature type="region of interest" description="Disordered" evidence="1">
    <location>
        <begin position="1"/>
        <end position="131"/>
    </location>
</feature>
<evidence type="ECO:0000313" key="2">
    <source>
        <dbReference type="EMBL" id="MFF5294548.1"/>
    </source>
</evidence>
<evidence type="ECO:0000313" key="3">
    <source>
        <dbReference type="Proteomes" id="UP001602245"/>
    </source>
</evidence>
<organism evidence="2 3">
    <name type="scientific">Paractinoplanes globisporus</name>
    <dbReference type="NCBI Taxonomy" id="113565"/>
    <lineage>
        <taxon>Bacteria</taxon>
        <taxon>Bacillati</taxon>
        <taxon>Actinomycetota</taxon>
        <taxon>Actinomycetes</taxon>
        <taxon>Micromonosporales</taxon>
        <taxon>Micromonosporaceae</taxon>
        <taxon>Paractinoplanes</taxon>
    </lineage>
</organism>
<protein>
    <submittedName>
        <fullName evidence="2">Uncharacterized protein</fullName>
    </submittedName>
</protein>